<dbReference type="PANTHER" id="PTHR33204:SF18">
    <property type="entry name" value="TRANSCRIPTIONAL REGULATORY PROTEIN"/>
    <property type="match status" value="1"/>
</dbReference>
<dbReference type="InterPro" id="IPR002577">
    <property type="entry name" value="HTH_HxlR"/>
</dbReference>
<keyword evidence="1" id="KW-0805">Transcription regulation</keyword>
<evidence type="ECO:0000256" key="3">
    <source>
        <dbReference type="ARBA" id="ARBA00023163"/>
    </source>
</evidence>
<keyword evidence="3" id="KW-0804">Transcription</keyword>
<name>A0A7W9MW55_9ACTN</name>
<evidence type="ECO:0000259" key="4">
    <source>
        <dbReference type="PROSITE" id="PS51118"/>
    </source>
</evidence>
<dbReference type="InterPro" id="IPR036390">
    <property type="entry name" value="WH_DNA-bd_sf"/>
</dbReference>
<dbReference type="EMBL" id="JACHMY010000001">
    <property type="protein sequence ID" value="MBB5838514.1"/>
    <property type="molecule type" value="Genomic_DNA"/>
</dbReference>
<evidence type="ECO:0000313" key="6">
    <source>
        <dbReference type="Proteomes" id="UP000549971"/>
    </source>
</evidence>
<keyword evidence="2 5" id="KW-0238">DNA-binding</keyword>
<dbReference type="PANTHER" id="PTHR33204">
    <property type="entry name" value="TRANSCRIPTIONAL REGULATOR, MARR FAMILY"/>
    <property type="match status" value="1"/>
</dbReference>
<dbReference type="Pfam" id="PF01638">
    <property type="entry name" value="HxlR"/>
    <property type="match status" value="1"/>
</dbReference>
<accession>A0A7W9MW55</accession>
<protein>
    <submittedName>
        <fullName evidence="5">DNA-binding HxlR family transcriptional regulator</fullName>
    </submittedName>
</protein>
<gene>
    <name evidence="5" type="ORF">HDA39_005248</name>
</gene>
<evidence type="ECO:0000313" key="5">
    <source>
        <dbReference type="EMBL" id="MBB5838514.1"/>
    </source>
</evidence>
<dbReference type="AlphaFoldDB" id="A0A7W9MW55"/>
<keyword evidence="6" id="KW-1185">Reference proteome</keyword>
<dbReference type="Gene3D" id="1.10.10.10">
    <property type="entry name" value="Winged helix-like DNA-binding domain superfamily/Winged helix DNA-binding domain"/>
    <property type="match status" value="1"/>
</dbReference>
<sequence>MAHQTVGLLPSCEELDGELPPACPVDIALETLRGRWTALIIGEFRHGDRSFSELRDGLPRLSDKVLTDRLQHLVAAGVLERTRTSAYPPRVSYSLTTRGRDLVPVLRALWEWGSQQ</sequence>
<dbReference type="PROSITE" id="PS51118">
    <property type="entry name" value="HTH_HXLR"/>
    <property type="match status" value="1"/>
</dbReference>
<comment type="caution">
    <text evidence="5">The sequence shown here is derived from an EMBL/GenBank/DDBJ whole genome shotgun (WGS) entry which is preliminary data.</text>
</comment>
<proteinExistence type="predicted"/>
<evidence type="ECO:0000256" key="2">
    <source>
        <dbReference type="ARBA" id="ARBA00023125"/>
    </source>
</evidence>
<dbReference type="Proteomes" id="UP000549971">
    <property type="component" value="Unassembled WGS sequence"/>
</dbReference>
<dbReference type="GO" id="GO:0003677">
    <property type="term" value="F:DNA binding"/>
    <property type="evidence" value="ECO:0007669"/>
    <property type="project" value="UniProtKB-KW"/>
</dbReference>
<reference evidence="5 6" key="1">
    <citation type="submission" date="2020-08" db="EMBL/GenBank/DDBJ databases">
        <title>Sequencing the genomes of 1000 actinobacteria strains.</title>
        <authorList>
            <person name="Klenk H.-P."/>
        </authorList>
    </citation>
    <scope>NUCLEOTIDE SEQUENCE [LARGE SCALE GENOMIC DNA]</scope>
    <source>
        <strain evidence="5 6">DSM 28967</strain>
    </source>
</reference>
<dbReference type="InterPro" id="IPR036388">
    <property type="entry name" value="WH-like_DNA-bd_sf"/>
</dbReference>
<evidence type="ECO:0000256" key="1">
    <source>
        <dbReference type="ARBA" id="ARBA00023015"/>
    </source>
</evidence>
<feature type="domain" description="HTH hxlR-type" evidence="4">
    <location>
        <begin position="23"/>
        <end position="116"/>
    </location>
</feature>
<dbReference type="RefSeq" id="WP_184799368.1">
    <property type="nucleotide sequence ID" value="NZ_JACHMY010000001.1"/>
</dbReference>
<organism evidence="5 6">
    <name type="scientific">Kribbella italica</name>
    <dbReference type="NCBI Taxonomy" id="1540520"/>
    <lineage>
        <taxon>Bacteria</taxon>
        <taxon>Bacillati</taxon>
        <taxon>Actinomycetota</taxon>
        <taxon>Actinomycetes</taxon>
        <taxon>Propionibacteriales</taxon>
        <taxon>Kribbellaceae</taxon>
        <taxon>Kribbella</taxon>
    </lineage>
</organism>
<dbReference type="SUPFAM" id="SSF46785">
    <property type="entry name" value="Winged helix' DNA-binding domain"/>
    <property type="match status" value="1"/>
</dbReference>